<gene>
    <name evidence="2" type="ORF">HW564_03345</name>
</gene>
<dbReference type="EMBL" id="JABXIY010000008">
    <property type="protein sequence ID" value="NVK95945.1"/>
    <property type="molecule type" value="Genomic_DNA"/>
</dbReference>
<feature type="chain" id="PRO_5032541928" description="Auto-transporter adhesin head GIN domain-containing protein" evidence="1">
    <location>
        <begin position="23"/>
        <end position="746"/>
    </location>
</feature>
<evidence type="ECO:0000313" key="3">
    <source>
        <dbReference type="Proteomes" id="UP000565723"/>
    </source>
</evidence>
<evidence type="ECO:0000256" key="1">
    <source>
        <dbReference type="SAM" id="SignalP"/>
    </source>
</evidence>
<proteinExistence type="predicted"/>
<dbReference type="AlphaFoldDB" id="A0A850LEL3"/>
<evidence type="ECO:0000313" key="2">
    <source>
        <dbReference type="EMBL" id="NVK95945.1"/>
    </source>
</evidence>
<evidence type="ECO:0008006" key="4">
    <source>
        <dbReference type="Google" id="ProtNLM"/>
    </source>
</evidence>
<accession>A0A850LEL3</accession>
<name>A0A850LEL3_9RHOB</name>
<feature type="signal peptide" evidence="1">
    <location>
        <begin position="1"/>
        <end position="22"/>
    </location>
</feature>
<reference evidence="2 3" key="1">
    <citation type="journal article" date="2020" name="Proc. Natl. Acad. Sci. U.S.A.">
        <title>Ecological drivers of bacterial community assembly in synthetic phycospheres.</title>
        <authorList>
            <person name="Fu H."/>
            <person name="Uchimiya M."/>
            <person name="Gore J."/>
            <person name="Moran M.A."/>
        </authorList>
    </citation>
    <scope>NUCLEOTIDE SEQUENCE [LARGE SCALE GENOMIC DNA]</scope>
    <source>
        <strain evidence="2">HF-Din03</strain>
    </source>
</reference>
<sequence length="746" mass="80396">MWRRLRPLALLPALLLAPAAEAGCDFATGQYRAELADIASIRRIEVNVDKARKWARNGLRIITSEGEQIAPKYKRSFAGTVSVFYDFGRCDFAARLRQNGDFKDHVELDRGRLLQSLNIRLDEGNIAHAVRFKLFLQKTRNAENEVLATLLLSRLGFLAPRTRVVDVVQNGTPVRMLWQETVAKEFLEHNRRREGPLLEGDEALLALWSDRGGYLLEDLGLARVVNGKWVERGAASVAMTVEAFTRLQTAYATYGNSNALDPSQALTGLPLPDTTSAEAARIWWDYAALMFAMRASHGLRPHNRKFYWNAFLQGIEPIYYDGEVDLKRSKPRYLRARDRTLYAPHFTADRMARLAAAVAALDGEAFGARYRALCAGGCAPEAGGHFLTGVAANLPALVLPAEGAPPALADPWPGFTARLFDHLPEIRSRDIAAPDPASGIATAQLCTRGGCTAQRLDRETLVEALSGAVIDGVEPVMTLGAQAPGGMVYRTTPLTGWDLTLRHSPGLKVTSDPQGGRLVLTQTAPDDWALLMGDRLEGVEIAFRGLPPPPALNGGDAAPEQRFNPYGLTGCLTLYGMRLSQVRITATGGGCEDSVNIVSARGDIALLDVQDAVSDAVDMDFADLHVAEARITGAGNDCLDLSGGQYRFDRVLASACGDKAVSVGEASEVAIGDLEASASAIGISSKDGSGVTVGQARIGATLHCYEVFRKKQEFPGAYLRLDPAPCSGPAGRVDAESVLDLQGDSG</sequence>
<protein>
    <recommendedName>
        <fullName evidence="4">Auto-transporter adhesin head GIN domain-containing protein</fullName>
    </recommendedName>
</protein>
<comment type="caution">
    <text evidence="2">The sequence shown here is derived from an EMBL/GenBank/DDBJ whole genome shotgun (WGS) entry which is preliminary data.</text>
</comment>
<organism evidence="2 3">
    <name type="scientific">Ruegeria pomeroyi</name>
    <dbReference type="NCBI Taxonomy" id="89184"/>
    <lineage>
        <taxon>Bacteria</taxon>
        <taxon>Pseudomonadati</taxon>
        <taxon>Pseudomonadota</taxon>
        <taxon>Alphaproteobacteria</taxon>
        <taxon>Rhodobacterales</taxon>
        <taxon>Roseobacteraceae</taxon>
        <taxon>Ruegeria</taxon>
    </lineage>
</organism>
<dbReference type="RefSeq" id="WP_011047265.1">
    <property type="nucleotide sequence ID" value="NZ_CP076685.1"/>
</dbReference>
<dbReference type="Proteomes" id="UP000565723">
    <property type="component" value="Unassembled WGS sequence"/>
</dbReference>
<keyword evidence="1" id="KW-0732">Signal</keyword>